<reference evidence="2 3" key="1">
    <citation type="submission" date="2020-04" db="EMBL/GenBank/DDBJ databases">
        <title>Draft genome of Leeia sp. IMCC25680.</title>
        <authorList>
            <person name="Song J."/>
            <person name="Cho J.-C."/>
        </authorList>
    </citation>
    <scope>NUCLEOTIDE SEQUENCE [LARGE SCALE GENOMIC DNA]</scope>
    <source>
        <strain evidence="2 3">IMCC25680</strain>
    </source>
</reference>
<feature type="domain" description="Nudix hydrolase" evidence="1">
    <location>
        <begin position="127"/>
        <end position="267"/>
    </location>
</feature>
<comment type="caution">
    <text evidence="2">The sequence shown here is derived from an EMBL/GenBank/DDBJ whole genome shotgun (WGS) entry which is preliminary data.</text>
</comment>
<dbReference type="CDD" id="cd03676">
    <property type="entry name" value="NUDIX_Tnr3_like"/>
    <property type="match status" value="1"/>
</dbReference>
<keyword evidence="3" id="KW-1185">Reference proteome</keyword>
<sequence>MSPSHIVQGLCRWLQSQPPIPWQQGRHWSVAGQGMGWISEAAWLQWGQASGLFQQVGQRLLLGSDVLLQGQPSAVQQWVQQVHQQGGFPEWRDELYPVRLPDEDYEQDSSGLGLLERGAFRLLGLTSRAVHLNGWVRDGEDLWLWAARRSMQKAIDPGRWDNLMGGGVAHGESLQQAMLRECWEEAGIPPEGAQHARIGNRVLSCHLRPDGLHREWLFVHDLTLPADFVPQNQDGEVAEHALLPVPMVLEWIRDGAFTPDSARVILDGLLRRHYFGDAGALLARALYHP</sequence>
<dbReference type="Pfam" id="PF00293">
    <property type="entry name" value="NUDIX"/>
    <property type="match status" value="1"/>
</dbReference>
<name>A0A847S3Z5_9NEIS</name>
<dbReference type="Proteomes" id="UP000587991">
    <property type="component" value="Unassembled WGS sequence"/>
</dbReference>
<accession>A0A847S3Z5</accession>
<dbReference type="InterPro" id="IPR000086">
    <property type="entry name" value="NUDIX_hydrolase_dom"/>
</dbReference>
<dbReference type="EMBL" id="JABAIM010000001">
    <property type="protein sequence ID" value="NLR74474.1"/>
    <property type="molecule type" value="Genomic_DNA"/>
</dbReference>
<dbReference type="PROSITE" id="PS51462">
    <property type="entry name" value="NUDIX"/>
    <property type="match status" value="1"/>
</dbReference>
<organism evidence="2 3">
    <name type="scientific">Leeia aquatica</name>
    <dbReference type="NCBI Taxonomy" id="2725557"/>
    <lineage>
        <taxon>Bacteria</taxon>
        <taxon>Pseudomonadati</taxon>
        <taxon>Pseudomonadota</taxon>
        <taxon>Betaproteobacteria</taxon>
        <taxon>Neisseriales</taxon>
        <taxon>Leeiaceae</taxon>
        <taxon>Leeia</taxon>
    </lineage>
</organism>
<dbReference type="SUPFAM" id="SSF55811">
    <property type="entry name" value="Nudix"/>
    <property type="match status" value="1"/>
</dbReference>
<protein>
    <submittedName>
        <fullName evidence="2">DUF4743 domain-containing protein</fullName>
    </submittedName>
</protein>
<evidence type="ECO:0000259" key="1">
    <source>
        <dbReference type="PROSITE" id="PS51462"/>
    </source>
</evidence>
<evidence type="ECO:0000313" key="2">
    <source>
        <dbReference type="EMBL" id="NLR74474.1"/>
    </source>
</evidence>
<dbReference type="GO" id="GO:0003824">
    <property type="term" value="F:catalytic activity"/>
    <property type="evidence" value="ECO:0007669"/>
    <property type="project" value="UniProtKB-ARBA"/>
</dbReference>
<proteinExistence type="predicted"/>
<evidence type="ECO:0000313" key="3">
    <source>
        <dbReference type="Proteomes" id="UP000587991"/>
    </source>
</evidence>
<dbReference type="RefSeq" id="WP_168876088.1">
    <property type="nucleotide sequence ID" value="NZ_JABAIM010000001.1"/>
</dbReference>
<dbReference type="InterPro" id="IPR015797">
    <property type="entry name" value="NUDIX_hydrolase-like_dom_sf"/>
</dbReference>
<dbReference type="Gene3D" id="3.90.79.10">
    <property type="entry name" value="Nucleoside Triphosphate Pyrophosphohydrolase"/>
    <property type="match status" value="1"/>
</dbReference>
<dbReference type="AlphaFoldDB" id="A0A847S3Z5"/>
<gene>
    <name evidence="2" type="ORF">HF682_04820</name>
</gene>